<evidence type="ECO:0000313" key="2">
    <source>
        <dbReference type="EMBL" id="KAF2648159.1"/>
    </source>
</evidence>
<dbReference type="Proteomes" id="UP000799324">
    <property type="component" value="Unassembled WGS sequence"/>
</dbReference>
<accession>A0A6A6SK92</accession>
<protein>
    <recommendedName>
        <fullName evidence="4">NAD(P)-binding protein</fullName>
    </recommendedName>
</protein>
<dbReference type="InterPro" id="IPR036291">
    <property type="entry name" value="NAD(P)-bd_dom_sf"/>
</dbReference>
<sequence length="355" mass="38735">MPQLNAIRTGVAELAKGPPLVVALVGATTGIGSYVARALAAAFAKDGSKLRVYIIGRKPDRAETLVQFGRQTSPGSDWRFVPVSDASLMSDVDQVCRHVAELEEESPFAGGPPRLDVLYMSQALSPFQKSPTTKEGLDTQMSLLYYSRIRFIQKLTPLLRAAPGSARVISIFAGNMEDSIKPGNLPIGTPPASSYGITDVRKHVTFMKTFLFEELVEQNAGKISFVHIYPGLVDGPGFYSDVIPLWFRIIWRVLKPLLSWYITSEKDCGEVMLFLATKRYPAKDTVTPETGANVIGGVAYSTQRDLGGGAYAVGQRGDESKNVSWAKVRKSDTAKEVWDHTTSILAETQGENDSI</sequence>
<organism evidence="2 3">
    <name type="scientific">Lophiostoma macrostomum CBS 122681</name>
    <dbReference type="NCBI Taxonomy" id="1314788"/>
    <lineage>
        <taxon>Eukaryota</taxon>
        <taxon>Fungi</taxon>
        <taxon>Dikarya</taxon>
        <taxon>Ascomycota</taxon>
        <taxon>Pezizomycotina</taxon>
        <taxon>Dothideomycetes</taxon>
        <taxon>Pleosporomycetidae</taxon>
        <taxon>Pleosporales</taxon>
        <taxon>Lophiostomataceae</taxon>
        <taxon>Lophiostoma</taxon>
    </lineage>
</organism>
<dbReference type="SUPFAM" id="SSF51735">
    <property type="entry name" value="NAD(P)-binding Rossmann-fold domains"/>
    <property type="match status" value="1"/>
</dbReference>
<proteinExistence type="predicted"/>
<dbReference type="PANTHER" id="PTHR47534">
    <property type="entry name" value="YALI0E05731P"/>
    <property type="match status" value="1"/>
</dbReference>
<name>A0A6A6SK92_9PLEO</name>
<gene>
    <name evidence="2" type="ORF">K491DRAFT_642968</name>
</gene>
<dbReference type="OrthoDB" id="2898509at2759"/>
<dbReference type="GO" id="GO:0016491">
    <property type="term" value="F:oxidoreductase activity"/>
    <property type="evidence" value="ECO:0007669"/>
    <property type="project" value="UniProtKB-KW"/>
</dbReference>
<reference evidence="2" key="1">
    <citation type="journal article" date="2020" name="Stud. Mycol.">
        <title>101 Dothideomycetes genomes: a test case for predicting lifestyles and emergence of pathogens.</title>
        <authorList>
            <person name="Haridas S."/>
            <person name="Albert R."/>
            <person name="Binder M."/>
            <person name="Bloem J."/>
            <person name="Labutti K."/>
            <person name="Salamov A."/>
            <person name="Andreopoulos B."/>
            <person name="Baker S."/>
            <person name="Barry K."/>
            <person name="Bills G."/>
            <person name="Bluhm B."/>
            <person name="Cannon C."/>
            <person name="Castanera R."/>
            <person name="Culley D."/>
            <person name="Daum C."/>
            <person name="Ezra D."/>
            <person name="Gonzalez J."/>
            <person name="Henrissat B."/>
            <person name="Kuo A."/>
            <person name="Liang C."/>
            <person name="Lipzen A."/>
            <person name="Lutzoni F."/>
            <person name="Magnuson J."/>
            <person name="Mondo S."/>
            <person name="Nolan M."/>
            <person name="Ohm R."/>
            <person name="Pangilinan J."/>
            <person name="Park H.-J."/>
            <person name="Ramirez L."/>
            <person name="Alfaro M."/>
            <person name="Sun H."/>
            <person name="Tritt A."/>
            <person name="Yoshinaga Y."/>
            <person name="Zwiers L.-H."/>
            <person name="Turgeon B."/>
            <person name="Goodwin S."/>
            <person name="Spatafora J."/>
            <person name="Crous P."/>
            <person name="Grigoriev I."/>
        </authorList>
    </citation>
    <scope>NUCLEOTIDE SEQUENCE</scope>
    <source>
        <strain evidence="2">CBS 122681</strain>
    </source>
</reference>
<keyword evidence="1" id="KW-0560">Oxidoreductase</keyword>
<dbReference type="EMBL" id="MU004554">
    <property type="protein sequence ID" value="KAF2648159.1"/>
    <property type="molecule type" value="Genomic_DNA"/>
</dbReference>
<evidence type="ECO:0000256" key="1">
    <source>
        <dbReference type="ARBA" id="ARBA00023002"/>
    </source>
</evidence>
<dbReference type="PANTHER" id="PTHR47534:SF3">
    <property type="entry name" value="ALCOHOL DEHYDROGENASE-LIKE C-TERMINAL DOMAIN-CONTAINING PROTEIN"/>
    <property type="match status" value="1"/>
</dbReference>
<dbReference type="InterPro" id="IPR052228">
    <property type="entry name" value="Sec_Metab_Biosynth_Oxidored"/>
</dbReference>
<evidence type="ECO:0000313" key="3">
    <source>
        <dbReference type="Proteomes" id="UP000799324"/>
    </source>
</evidence>
<evidence type="ECO:0008006" key="4">
    <source>
        <dbReference type="Google" id="ProtNLM"/>
    </source>
</evidence>
<dbReference type="AlphaFoldDB" id="A0A6A6SK92"/>
<keyword evidence="3" id="KW-1185">Reference proteome</keyword>
<dbReference type="Gene3D" id="3.40.50.720">
    <property type="entry name" value="NAD(P)-binding Rossmann-like Domain"/>
    <property type="match status" value="1"/>
</dbReference>